<dbReference type="Proteomes" id="UP000065261">
    <property type="component" value="Chromosome I"/>
</dbReference>
<evidence type="ECO:0000313" key="3">
    <source>
        <dbReference type="Proteomes" id="UP000065261"/>
    </source>
</evidence>
<gene>
    <name evidence="2" type="ORF">PTRA_a0540</name>
</gene>
<accession>A0A0U2VB77</accession>
<evidence type="ECO:0000256" key="1">
    <source>
        <dbReference type="SAM" id="SignalP"/>
    </source>
</evidence>
<dbReference type="KEGG" id="ptn:PTRA_a0540"/>
<dbReference type="InterPro" id="IPR021557">
    <property type="entry name" value="DUF3016"/>
</dbReference>
<feature type="signal peptide" evidence="1">
    <location>
        <begin position="1"/>
        <end position="21"/>
    </location>
</feature>
<dbReference type="RefSeq" id="WP_058372566.1">
    <property type="nucleotide sequence ID" value="NZ_CP011034.1"/>
</dbReference>
<feature type="chain" id="PRO_5006832933" description="DUF3016 domain-containing protein" evidence="1">
    <location>
        <begin position="22"/>
        <end position="163"/>
    </location>
</feature>
<dbReference type="PATRIC" id="fig|1315283.4.peg.484"/>
<reference evidence="2 3" key="1">
    <citation type="submission" date="2015-03" db="EMBL/GenBank/DDBJ databases">
        <authorList>
            <person name="Murphy D."/>
        </authorList>
    </citation>
    <scope>NUCLEOTIDE SEQUENCE [LARGE SCALE GENOMIC DNA]</scope>
    <source>
        <strain evidence="2 3">KMM 520</strain>
    </source>
</reference>
<protein>
    <recommendedName>
        <fullName evidence="4">DUF3016 domain-containing protein</fullName>
    </recommendedName>
</protein>
<evidence type="ECO:0000313" key="2">
    <source>
        <dbReference type="EMBL" id="ALS31888.1"/>
    </source>
</evidence>
<dbReference type="OrthoDB" id="195620at2"/>
<dbReference type="AlphaFoldDB" id="A0A0U2VB77"/>
<organism evidence="2">
    <name type="scientific">Pseudoalteromonas translucida KMM 520</name>
    <dbReference type="NCBI Taxonomy" id="1315283"/>
    <lineage>
        <taxon>Bacteria</taxon>
        <taxon>Pseudomonadati</taxon>
        <taxon>Pseudomonadota</taxon>
        <taxon>Gammaproteobacteria</taxon>
        <taxon>Alteromonadales</taxon>
        <taxon>Pseudoalteromonadaceae</taxon>
        <taxon>Pseudoalteromonas</taxon>
    </lineage>
</organism>
<proteinExistence type="predicted"/>
<dbReference type="EMBL" id="CP011034">
    <property type="protein sequence ID" value="ALS31888.1"/>
    <property type="molecule type" value="Genomic_DNA"/>
</dbReference>
<evidence type="ECO:0008006" key="4">
    <source>
        <dbReference type="Google" id="ProtNLM"/>
    </source>
</evidence>
<dbReference type="Pfam" id="PF11454">
    <property type="entry name" value="DUF3016"/>
    <property type="match status" value="1"/>
</dbReference>
<keyword evidence="1" id="KW-0732">Signal</keyword>
<sequence length="163" mass="18526">MNSVNKIAMLMCFALPALAQAGESAIKWHDFKDYRDVRESNQGKASYHKHIASSIEEHVAKLAEQLPKDYKLSLEITDVDLAGDVRYGGINEIRVVKPIYFPQLKLNYSLTNDKGEVISAASDVKLKDMGFMDKIKMGRDGPFNYEKRLLTEWFGEEILPKLD</sequence>
<name>A0A0U2VB77_9GAMM</name>